<comment type="similarity">
    <text evidence="2">Belongs to the COMM domain-containing protein 3 family.</text>
</comment>
<evidence type="ECO:0000313" key="5">
    <source>
        <dbReference type="Proteomes" id="UP000444721"/>
    </source>
</evidence>
<sequence length="199" mass="23096">MEINASCRHVLAALSDEQQFSEKDFEQLVSTSILSILKTSNKPLPEKTQEVFKNNTSSLVPPSFDQKAVQSALVYLILEAAKHDIAAIELNHLLEDHFTNRNRLNYLGQQYELYKNEIREFVLKQKTFAFPEIVELDWRLDYVLKTNDVKQIHEPVYTVRFKCRDGQEVTISCNAEQLQDLHSKIKDATKQVERTLEQV</sequence>
<dbReference type="PANTHER" id="PTHR31159:SF1">
    <property type="entry name" value="COMM DOMAIN-CONTAINING PROTEIN 3"/>
    <property type="match status" value="1"/>
</dbReference>
<dbReference type="Proteomes" id="UP000444721">
    <property type="component" value="Unassembled WGS sequence"/>
</dbReference>
<evidence type="ECO:0000313" key="4">
    <source>
        <dbReference type="EMBL" id="KAF0983029.1"/>
    </source>
</evidence>
<dbReference type="OrthoDB" id="1917519at2759"/>
<dbReference type="Pfam" id="PF21672">
    <property type="entry name" value="COMM_HN"/>
    <property type="match status" value="1"/>
</dbReference>
<dbReference type="VEuPathDB" id="AmoebaDB:NF0086690"/>
<dbReference type="OMA" id="DWRLDYC"/>
<dbReference type="InterPro" id="IPR037355">
    <property type="entry name" value="COMMD3"/>
</dbReference>
<name>A0A6A5CCN7_NAEFO</name>
<reference evidence="4 5" key="1">
    <citation type="journal article" date="2019" name="Sci. Rep.">
        <title>Nanopore sequencing improves the draft genome of the human pathogenic amoeba Naegleria fowleri.</title>
        <authorList>
            <person name="Liechti N."/>
            <person name="Schurch N."/>
            <person name="Bruggmann R."/>
            <person name="Wittwer M."/>
        </authorList>
    </citation>
    <scope>NUCLEOTIDE SEQUENCE [LARGE SCALE GENOMIC DNA]</scope>
    <source>
        <strain evidence="4 5">ATCC 30894</strain>
    </source>
</reference>
<dbReference type="GO" id="GO:0006814">
    <property type="term" value="P:sodium ion transport"/>
    <property type="evidence" value="ECO:0007669"/>
    <property type="project" value="InterPro"/>
</dbReference>
<organism evidence="4 5">
    <name type="scientific">Naegleria fowleri</name>
    <name type="common">Brain eating amoeba</name>
    <dbReference type="NCBI Taxonomy" id="5763"/>
    <lineage>
        <taxon>Eukaryota</taxon>
        <taxon>Discoba</taxon>
        <taxon>Heterolobosea</taxon>
        <taxon>Tetramitia</taxon>
        <taxon>Eutetramitia</taxon>
        <taxon>Vahlkampfiidae</taxon>
        <taxon>Naegleria</taxon>
    </lineage>
</organism>
<protein>
    <recommendedName>
        <fullName evidence="1">COMM domain-containing protein 3</fullName>
    </recommendedName>
</protein>
<accession>A0A6A5CCN7</accession>
<gene>
    <name evidence="4" type="ORF">FDP41_011007</name>
</gene>
<dbReference type="RefSeq" id="XP_044567742.1">
    <property type="nucleotide sequence ID" value="XM_044701369.1"/>
</dbReference>
<keyword evidence="5" id="KW-1185">Reference proteome</keyword>
<dbReference type="PANTHER" id="PTHR31159">
    <property type="entry name" value="COMM DOMAIN-CONTAINING PROTEIN 3"/>
    <property type="match status" value="1"/>
</dbReference>
<feature type="domain" description="COMM" evidence="3">
    <location>
        <begin position="132"/>
        <end position="196"/>
    </location>
</feature>
<evidence type="ECO:0000259" key="3">
    <source>
        <dbReference type="PROSITE" id="PS51269"/>
    </source>
</evidence>
<dbReference type="EMBL" id="VFQX01000007">
    <property type="protein sequence ID" value="KAF0983029.1"/>
    <property type="molecule type" value="Genomic_DNA"/>
</dbReference>
<dbReference type="InterPro" id="IPR017920">
    <property type="entry name" value="COMM"/>
</dbReference>
<dbReference type="Pfam" id="PF07258">
    <property type="entry name" value="COMM_domain"/>
    <property type="match status" value="1"/>
</dbReference>
<comment type="caution">
    <text evidence="4">The sequence shown here is derived from an EMBL/GenBank/DDBJ whole genome shotgun (WGS) entry which is preliminary data.</text>
</comment>
<dbReference type="VEuPathDB" id="AmoebaDB:NfTy_016350"/>
<proteinExistence type="inferred from homology"/>
<evidence type="ECO:0000256" key="2">
    <source>
        <dbReference type="ARBA" id="ARBA00093469"/>
    </source>
</evidence>
<dbReference type="GeneID" id="68118222"/>
<dbReference type="VEuPathDB" id="AmoebaDB:FDP41_011007"/>
<dbReference type="PROSITE" id="PS51269">
    <property type="entry name" value="COMM"/>
    <property type="match status" value="1"/>
</dbReference>
<dbReference type="AlphaFoldDB" id="A0A6A5CCN7"/>
<evidence type="ECO:0000256" key="1">
    <source>
        <dbReference type="ARBA" id="ARBA00016548"/>
    </source>
</evidence>